<reference evidence="2 3" key="1">
    <citation type="submission" date="2019-09" db="EMBL/GenBank/DDBJ databases">
        <title>Phylogeny of genus Pseudoclavibacter and closely related genus.</title>
        <authorList>
            <person name="Li Y."/>
        </authorList>
    </citation>
    <scope>NUCLEOTIDE SEQUENCE [LARGE SCALE GENOMIC DNA]</scope>
    <source>
        <strain evidence="2 3">EGI 60007</strain>
    </source>
</reference>
<name>A0A6H9WTX1_9MICO</name>
<protein>
    <submittedName>
        <fullName evidence="2">Uncharacterized protein</fullName>
    </submittedName>
</protein>
<proteinExistence type="predicted"/>
<dbReference type="OrthoDB" id="5105319at2"/>
<organism evidence="2 3">
    <name type="scientific">Pseudoclavibacter endophyticus</name>
    <dbReference type="NCBI Taxonomy" id="1778590"/>
    <lineage>
        <taxon>Bacteria</taxon>
        <taxon>Bacillati</taxon>
        <taxon>Actinomycetota</taxon>
        <taxon>Actinomycetes</taxon>
        <taxon>Micrococcales</taxon>
        <taxon>Microbacteriaceae</taxon>
        <taxon>Pseudoclavibacter</taxon>
    </lineage>
</organism>
<keyword evidence="3" id="KW-1185">Reference proteome</keyword>
<evidence type="ECO:0000313" key="2">
    <source>
        <dbReference type="EMBL" id="KAB1649700.1"/>
    </source>
</evidence>
<accession>A0A6H9WTX1</accession>
<gene>
    <name evidence="2" type="ORF">F8O04_05540</name>
</gene>
<sequence>MPAELDPFISRLISRPEWLPTWSNQPWAAIADAGDPAHRRALERWGAVRDHVDPAAYAGIAILLIEAFDDDRALLAFAEATDREAFFEAILPYAPIMAPGGRGSRSVGKLFLTRLLHSLGDGVLRTDIIDAIRHLRIDDRGEVYLVTRRALASELNGTPAQDAAERYADLVLIAAAEATPDRPEVMRTVMSYWGADEPLDDVPTAETQGIEAPASWLATCALIRRSRRAADAERLIELAHDTDFWRSTAKEGPGALDASAYVDGLEHSVADSAEDRLLEIAKADLPVSSRAVAAIARRRARMAGAPPIAQPRVDAVTAALLEAGLLEQEPGPRGAEIIREHATATDSPLDLAALVLGVSGRAITFDLAAGAGPLAPLVTRSLAAIALATGSRRIPFDIDDHEELGAGVEARNVDTGVRVVFQGSRMGAAEFDALVPDDVDSDGRGLQRIRIDADHVTYAYVDPSAWGQFIDWAATTPLPDPAPVPPRRSAQPGGEIGGLLGRLFGRG</sequence>
<evidence type="ECO:0000256" key="1">
    <source>
        <dbReference type="SAM" id="MobiDB-lite"/>
    </source>
</evidence>
<comment type="caution">
    <text evidence="2">The sequence shown here is derived from an EMBL/GenBank/DDBJ whole genome shotgun (WGS) entry which is preliminary data.</text>
</comment>
<dbReference type="RefSeq" id="WP_158028287.1">
    <property type="nucleotide sequence ID" value="NZ_BMHG01000001.1"/>
</dbReference>
<dbReference type="Proteomes" id="UP000431744">
    <property type="component" value="Unassembled WGS sequence"/>
</dbReference>
<dbReference type="EMBL" id="WBJY01000001">
    <property type="protein sequence ID" value="KAB1649700.1"/>
    <property type="molecule type" value="Genomic_DNA"/>
</dbReference>
<dbReference type="AlphaFoldDB" id="A0A6H9WTX1"/>
<evidence type="ECO:0000313" key="3">
    <source>
        <dbReference type="Proteomes" id="UP000431744"/>
    </source>
</evidence>
<feature type="region of interest" description="Disordered" evidence="1">
    <location>
        <begin position="478"/>
        <end position="497"/>
    </location>
</feature>